<evidence type="ECO:0000259" key="1">
    <source>
        <dbReference type="Pfam" id="PF01557"/>
    </source>
</evidence>
<keyword evidence="3" id="KW-1185">Reference proteome</keyword>
<dbReference type="Proteomes" id="UP001046350">
    <property type="component" value="Chromosome"/>
</dbReference>
<evidence type="ECO:0000313" key="3">
    <source>
        <dbReference type="Proteomes" id="UP001046350"/>
    </source>
</evidence>
<dbReference type="RefSeq" id="WP_217842253.1">
    <property type="nucleotide sequence ID" value="NZ_CP077076.1"/>
</dbReference>
<protein>
    <submittedName>
        <fullName evidence="2">Fumarylacetoacetate hydrolase family protein</fullName>
    </submittedName>
</protein>
<organism evidence="2 3">
    <name type="scientific">Pseudomonas fakonensis</name>
    <dbReference type="NCBI Taxonomy" id="2842355"/>
    <lineage>
        <taxon>Bacteria</taxon>
        <taxon>Pseudomonadati</taxon>
        <taxon>Pseudomonadota</taxon>
        <taxon>Gammaproteobacteria</taxon>
        <taxon>Pseudomonadales</taxon>
        <taxon>Pseudomonadaceae</taxon>
        <taxon>Pseudomonas</taxon>
    </lineage>
</organism>
<dbReference type="EMBL" id="CP077076">
    <property type="protein sequence ID" value="QXH52827.1"/>
    <property type="molecule type" value="Genomic_DNA"/>
</dbReference>
<feature type="domain" description="Fumarylacetoacetase-like C-terminal" evidence="1">
    <location>
        <begin position="27"/>
        <end position="221"/>
    </location>
</feature>
<evidence type="ECO:0000313" key="2">
    <source>
        <dbReference type="EMBL" id="QXH52827.1"/>
    </source>
</evidence>
<sequence length="230" mass="24773">MTYLFSPPAIVSLPIQGSDARFPVGRVFCLGRNYPWPQATDPAPSEPVFFMKPACNVVEASGELPYAPATEEFCHEIELVVAIGKGGANIAPANALEHVYGYAAGLDLTRRDRQRQAKQQGLPWEGAKVFEAAAPMTAIVQASWPLDAELWLKVNGQERQRAHLSQQTWPLDEVIARLSRLLPLRPGDLIMTGSPPGVAPLEPGDVIHAGIDGIAELTLQVGPRPASQAA</sequence>
<accession>A0ABX8NBU9</accession>
<dbReference type="GO" id="GO:0016787">
    <property type="term" value="F:hydrolase activity"/>
    <property type="evidence" value="ECO:0007669"/>
    <property type="project" value="UniProtKB-KW"/>
</dbReference>
<gene>
    <name evidence="2" type="ORF">KSS94_06775</name>
</gene>
<dbReference type="PANTHER" id="PTHR11820:SF90">
    <property type="entry name" value="FLUTATHIONE S-TRANSFERASE"/>
    <property type="match status" value="1"/>
</dbReference>
<keyword evidence="2" id="KW-0378">Hydrolase</keyword>
<proteinExistence type="predicted"/>
<name>A0ABX8NBU9_9PSED</name>
<dbReference type="PANTHER" id="PTHR11820">
    <property type="entry name" value="ACYLPYRUVASE"/>
    <property type="match status" value="1"/>
</dbReference>
<reference evidence="2" key="1">
    <citation type="journal article" date="2021" name="Microorganisms">
        <title>The Ever-Expanding Pseudomonas Genus: Description of 43 New Species and Partition of the Pseudomonas putida Group.</title>
        <authorList>
            <person name="Girard L."/>
            <person name="Lood C."/>
            <person name="Hofte M."/>
            <person name="Vandamme P."/>
            <person name="Rokni-Zadeh H."/>
            <person name="van Noort V."/>
            <person name="Lavigne R."/>
            <person name="De Mot R."/>
        </authorList>
    </citation>
    <scope>NUCLEOTIDE SEQUENCE</scope>
    <source>
        <strain evidence="2">COW40</strain>
    </source>
</reference>
<dbReference type="Pfam" id="PF01557">
    <property type="entry name" value="FAA_hydrolase"/>
    <property type="match status" value="1"/>
</dbReference>
<dbReference type="InterPro" id="IPR011234">
    <property type="entry name" value="Fumarylacetoacetase-like_C"/>
</dbReference>